<dbReference type="GO" id="GO:0005741">
    <property type="term" value="C:mitochondrial outer membrane"/>
    <property type="evidence" value="ECO:0007669"/>
    <property type="project" value="UniProtKB-SubCell"/>
</dbReference>
<name>A0AA39XHF4_9PEZI</name>
<organism evidence="10 11">
    <name type="scientific">Immersiella caudata</name>
    <dbReference type="NCBI Taxonomy" id="314043"/>
    <lineage>
        <taxon>Eukaryota</taxon>
        <taxon>Fungi</taxon>
        <taxon>Dikarya</taxon>
        <taxon>Ascomycota</taxon>
        <taxon>Pezizomycotina</taxon>
        <taxon>Sordariomycetes</taxon>
        <taxon>Sordariomycetidae</taxon>
        <taxon>Sordariales</taxon>
        <taxon>Lasiosphaeriaceae</taxon>
        <taxon>Immersiella</taxon>
    </lineage>
</organism>
<dbReference type="Pfam" id="PF10642">
    <property type="entry name" value="Tom5"/>
    <property type="match status" value="1"/>
</dbReference>
<evidence type="ECO:0000256" key="4">
    <source>
        <dbReference type="ARBA" id="ARBA00022787"/>
    </source>
</evidence>
<keyword evidence="7" id="KW-0496">Mitochondrion</keyword>
<keyword evidence="4" id="KW-1000">Mitochondrion outer membrane</keyword>
<dbReference type="Proteomes" id="UP001175000">
    <property type="component" value="Unassembled WGS sequence"/>
</dbReference>
<keyword evidence="3" id="KW-0812">Transmembrane</keyword>
<evidence type="ECO:0000256" key="1">
    <source>
        <dbReference type="ARBA" id="ARBA00004572"/>
    </source>
</evidence>
<keyword evidence="11" id="KW-1185">Reference proteome</keyword>
<evidence type="ECO:0000256" key="3">
    <source>
        <dbReference type="ARBA" id="ARBA00022692"/>
    </source>
</evidence>
<evidence type="ECO:0000256" key="2">
    <source>
        <dbReference type="ARBA" id="ARBA00022448"/>
    </source>
</evidence>
<dbReference type="AlphaFoldDB" id="A0AA39XHF4"/>
<accession>A0AA39XHF4</accession>
<evidence type="ECO:0000313" key="11">
    <source>
        <dbReference type="Proteomes" id="UP001175000"/>
    </source>
</evidence>
<proteinExistence type="inferred from homology"/>
<keyword evidence="5" id="KW-0653">Protein transport</keyword>
<evidence type="ECO:0000313" key="10">
    <source>
        <dbReference type="EMBL" id="KAK0634063.1"/>
    </source>
</evidence>
<dbReference type="GO" id="GO:0006626">
    <property type="term" value="P:protein targeting to mitochondrion"/>
    <property type="evidence" value="ECO:0007669"/>
    <property type="project" value="UniProtKB-ARBA"/>
</dbReference>
<keyword evidence="2" id="KW-0813">Transport</keyword>
<evidence type="ECO:0000256" key="6">
    <source>
        <dbReference type="ARBA" id="ARBA00022989"/>
    </source>
</evidence>
<keyword evidence="8" id="KW-0472">Membrane</keyword>
<comment type="caution">
    <text evidence="10">The sequence shown here is derived from an EMBL/GenBank/DDBJ whole genome shotgun (WGS) entry which is preliminary data.</text>
</comment>
<evidence type="ECO:0000256" key="9">
    <source>
        <dbReference type="ARBA" id="ARBA00025716"/>
    </source>
</evidence>
<sequence>MFGGFQPPQLSQEELRAAEAEASFTIQAAVAGAVSLYFSPFLIDAFFKIF</sequence>
<comment type="similarity">
    <text evidence="9">Belongs to the Tom5 family.</text>
</comment>
<reference evidence="10" key="1">
    <citation type="submission" date="2023-06" db="EMBL/GenBank/DDBJ databases">
        <title>Genome-scale phylogeny and comparative genomics of the fungal order Sordariales.</title>
        <authorList>
            <consortium name="Lawrence Berkeley National Laboratory"/>
            <person name="Hensen N."/>
            <person name="Bonometti L."/>
            <person name="Westerberg I."/>
            <person name="Brannstrom I.O."/>
            <person name="Guillou S."/>
            <person name="Cros-Aarteil S."/>
            <person name="Calhoun S."/>
            <person name="Haridas S."/>
            <person name="Kuo A."/>
            <person name="Mondo S."/>
            <person name="Pangilinan J."/>
            <person name="Riley R."/>
            <person name="Labutti K."/>
            <person name="Andreopoulos B."/>
            <person name="Lipzen A."/>
            <person name="Chen C."/>
            <person name="Yanf M."/>
            <person name="Daum C."/>
            <person name="Ng V."/>
            <person name="Clum A."/>
            <person name="Steindorff A."/>
            <person name="Ohm R."/>
            <person name="Martin F."/>
            <person name="Silar P."/>
            <person name="Natvig D."/>
            <person name="Lalanne C."/>
            <person name="Gautier V."/>
            <person name="Ament-Velasquez S.L."/>
            <person name="Kruys A."/>
            <person name="Hutchinson M.I."/>
            <person name="Powell A.J."/>
            <person name="Barry K."/>
            <person name="Miller A.N."/>
            <person name="Grigoriev I.V."/>
            <person name="Debuchy R."/>
            <person name="Gladieux P."/>
            <person name="Thoren M.H."/>
            <person name="Johannesson H."/>
        </authorList>
    </citation>
    <scope>NUCLEOTIDE SEQUENCE</scope>
    <source>
        <strain evidence="10">CBS 606.72</strain>
    </source>
</reference>
<evidence type="ECO:0000256" key="5">
    <source>
        <dbReference type="ARBA" id="ARBA00022927"/>
    </source>
</evidence>
<comment type="subcellular location">
    <subcellularLocation>
        <location evidence="1">Mitochondrion outer membrane</location>
        <topology evidence="1">Single-pass membrane protein</topology>
    </subcellularLocation>
</comment>
<dbReference type="EMBL" id="JAULSU010000001">
    <property type="protein sequence ID" value="KAK0634063.1"/>
    <property type="molecule type" value="Genomic_DNA"/>
</dbReference>
<dbReference type="InterPro" id="IPR019603">
    <property type="entry name" value="Tom5"/>
</dbReference>
<gene>
    <name evidence="10" type="ORF">B0T14DRAFT_561587</name>
</gene>
<evidence type="ECO:0000256" key="8">
    <source>
        <dbReference type="ARBA" id="ARBA00023136"/>
    </source>
</evidence>
<keyword evidence="6" id="KW-1133">Transmembrane helix</keyword>
<evidence type="ECO:0000256" key="7">
    <source>
        <dbReference type="ARBA" id="ARBA00023128"/>
    </source>
</evidence>
<protein>
    <submittedName>
        <fullName evidence="10">Mitochondrial outer membrane translocase complex, subunit Tom5</fullName>
    </submittedName>
</protein>
<dbReference type="GO" id="GO:0015031">
    <property type="term" value="P:protein transport"/>
    <property type="evidence" value="ECO:0007669"/>
    <property type="project" value="UniProtKB-KW"/>
</dbReference>